<evidence type="ECO:0000256" key="9">
    <source>
        <dbReference type="ARBA" id="ARBA00048995"/>
    </source>
</evidence>
<dbReference type="PANTHER" id="PTHR30523:SF6">
    <property type="entry name" value="PHOSPHOENOLPYRUVATE CARBOXYLASE"/>
    <property type="match status" value="1"/>
</dbReference>
<feature type="active site" evidence="10 12">
    <location>
        <position position="571"/>
    </location>
</feature>
<dbReference type="InterPro" id="IPR022805">
    <property type="entry name" value="PEP_COase_bac/pln-type"/>
</dbReference>
<evidence type="ECO:0000256" key="12">
    <source>
        <dbReference type="PROSITE-ProRule" id="PRU10112"/>
    </source>
</evidence>
<evidence type="ECO:0000256" key="1">
    <source>
        <dbReference type="ARBA" id="ARBA00001946"/>
    </source>
</evidence>
<dbReference type="PROSITE" id="PS00393">
    <property type="entry name" value="PEPCASE_2"/>
    <property type="match status" value="1"/>
</dbReference>
<keyword evidence="13" id="KW-0670">Pyruvate</keyword>
<sequence>MTPADTPLREQLEFADTDTPLRDDVRRLGAMVGDMLAEQVSPAFLDQVEALRRIAIARREQDEPVDALADRLAQVTLTDAESLVRAFAAYFGATNIAERVHRIRRRRDYQRLGSAPQPGGLEAVLRGLRDEGVTLAELQAQLAGLCVEPVFTAHPTEAVRRALLLKEKTVVERLVADVDRTRTPPERRADDARIRQSLTTAWQTNEAPPQRPSVADEIEHIGFYLGSVLYRVLPVFYEAFADAVEAVYGERVALPPVLRFGTWVGGDMDGNPNVGAASVRDALAAQRAQALGCYLADLRALGDILTQSRGHAEVDARIEARAAAHRALLPEGAVRSRPRLADMPYRQLLWAMRARLQATGDGTTGGYPDAAAFIDDLALIDTSLATHRGEHAGRFALQRILWRARSFGFHMATLDLRQDSAVHDQALAALDGDADWAARPLPERIGRLHALIAGDAPAVPQAADAAATLDVFRTVHALRGSLGEHAFGPYIISMARTAADALAVLALAHLAGCVADGEVPLDVAPLFETVDDLEAAPGTMRALFDDPAYRRHIAARGGRQIVMLGYSDSAKDGGVLASRWALQRAQVELLDVAHEAGVQLVFFHGRGGSVSRGGGKTERAIIAAPRGSVAGRMRVTEQGEVIHRKYGIRALALRNLEQMTGAVLRASLRPRPPEPREDGWRTLAAELAQVSRAHYRALVHEHPDFPAYFRAATPVDVIERLHISSRPSRRRDGGIANLRAIPWVFSWSQNRSGLTGWYGLGTALRHGIDAHGLDAMAAMTRDWPFFAAMIDDVEMLLAKSDIDIFERYSRLAGDLHAAFFPRIAEEFARTREAILAIKRRDALLADDYRLRLSIRLRNPYVDPISLLQVELLRRWREGGREDEALLRALVSTVNGISAGIQNTG</sequence>
<gene>
    <name evidence="10 13" type="primary">ppc</name>
    <name evidence="13" type="ORF">H9L17_11235</name>
</gene>
<proteinExistence type="inferred from homology"/>
<evidence type="ECO:0000256" key="10">
    <source>
        <dbReference type="HAMAP-Rule" id="MF_00595"/>
    </source>
</evidence>
<keyword evidence="6 10" id="KW-0460">Magnesium</keyword>
<dbReference type="GO" id="GO:0008964">
    <property type="term" value="F:phosphoenolpyruvate carboxylase activity"/>
    <property type="evidence" value="ECO:0007669"/>
    <property type="project" value="UniProtKB-UniRule"/>
</dbReference>
<keyword evidence="7 10" id="KW-0456">Lyase</keyword>
<dbReference type="GO" id="GO:0015977">
    <property type="term" value="P:carbon fixation"/>
    <property type="evidence" value="ECO:0007669"/>
    <property type="project" value="UniProtKB-UniRule"/>
</dbReference>
<dbReference type="Gene3D" id="1.20.1440.90">
    <property type="entry name" value="Phosphoenolpyruvate/pyruvate domain"/>
    <property type="match status" value="1"/>
</dbReference>
<dbReference type="InterPro" id="IPR018129">
    <property type="entry name" value="PEP_COase_Lys_AS"/>
</dbReference>
<evidence type="ECO:0000313" key="14">
    <source>
        <dbReference type="Proteomes" id="UP000515977"/>
    </source>
</evidence>
<comment type="catalytic activity">
    <reaction evidence="9 10">
        <text>oxaloacetate + phosphate = phosphoenolpyruvate + hydrogencarbonate</text>
        <dbReference type="Rhea" id="RHEA:28370"/>
        <dbReference type="ChEBI" id="CHEBI:16452"/>
        <dbReference type="ChEBI" id="CHEBI:17544"/>
        <dbReference type="ChEBI" id="CHEBI:43474"/>
        <dbReference type="ChEBI" id="CHEBI:58702"/>
        <dbReference type="EC" id="4.1.1.31"/>
    </reaction>
</comment>
<dbReference type="SUPFAM" id="SSF51621">
    <property type="entry name" value="Phosphoenolpyruvate/pyruvate domain"/>
    <property type="match status" value="1"/>
</dbReference>
<evidence type="ECO:0000256" key="3">
    <source>
        <dbReference type="ARBA" id="ARBA00008346"/>
    </source>
</evidence>
<comment type="subunit">
    <text evidence="10">Homotetramer.</text>
</comment>
<dbReference type="EC" id="4.1.1.31" evidence="4 10"/>
<dbReference type="PROSITE" id="PS00781">
    <property type="entry name" value="PEPCASE_1"/>
    <property type="match status" value="1"/>
</dbReference>
<dbReference type="PANTHER" id="PTHR30523">
    <property type="entry name" value="PHOSPHOENOLPYRUVATE CARBOXYLASE"/>
    <property type="match status" value="1"/>
</dbReference>
<evidence type="ECO:0000256" key="6">
    <source>
        <dbReference type="ARBA" id="ARBA00022842"/>
    </source>
</evidence>
<keyword evidence="8 10" id="KW-0120">Carbon dioxide fixation</keyword>
<dbReference type="GO" id="GO:0006099">
    <property type="term" value="P:tricarboxylic acid cycle"/>
    <property type="evidence" value="ECO:0007669"/>
    <property type="project" value="InterPro"/>
</dbReference>
<reference evidence="13 14" key="1">
    <citation type="submission" date="2020-08" db="EMBL/GenBank/DDBJ databases">
        <title>Genome sequence of Thermomonas brevis KACC 16975T.</title>
        <authorList>
            <person name="Hyun D.-W."/>
            <person name="Bae J.-W."/>
        </authorList>
    </citation>
    <scope>NUCLEOTIDE SEQUENCE [LARGE SCALE GENOMIC DNA]</scope>
    <source>
        <strain evidence="13 14">KACC 16975</strain>
    </source>
</reference>
<keyword evidence="14" id="KW-1185">Reference proteome</keyword>
<dbReference type="GO" id="GO:0005829">
    <property type="term" value="C:cytosol"/>
    <property type="evidence" value="ECO:0007669"/>
    <property type="project" value="TreeGrafter"/>
</dbReference>
<evidence type="ECO:0000256" key="8">
    <source>
        <dbReference type="ARBA" id="ARBA00023300"/>
    </source>
</evidence>
<evidence type="ECO:0000256" key="11">
    <source>
        <dbReference type="PROSITE-ProRule" id="PRU10111"/>
    </source>
</evidence>
<dbReference type="AlphaFoldDB" id="A0A7G9QQZ0"/>
<dbReference type="Proteomes" id="UP000515977">
    <property type="component" value="Chromosome"/>
</dbReference>
<dbReference type="GO" id="GO:0006107">
    <property type="term" value="P:oxaloacetate metabolic process"/>
    <property type="evidence" value="ECO:0007669"/>
    <property type="project" value="UniProtKB-UniRule"/>
</dbReference>
<dbReference type="KEGG" id="tbv:H9L17_11235"/>
<organism evidence="13 14">
    <name type="scientific">Thermomonas brevis</name>
    <dbReference type="NCBI Taxonomy" id="215691"/>
    <lineage>
        <taxon>Bacteria</taxon>
        <taxon>Pseudomonadati</taxon>
        <taxon>Pseudomonadota</taxon>
        <taxon>Gammaproteobacteria</taxon>
        <taxon>Lysobacterales</taxon>
        <taxon>Lysobacteraceae</taxon>
        <taxon>Thermomonas</taxon>
    </lineage>
</organism>
<comment type="cofactor">
    <cofactor evidence="1 10">
        <name>Mg(2+)</name>
        <dbReference type="ChEBI" id="CHEBI:18420"/>
    </cofactor>
</comment>
<evidence type="ECO:0000256" key="2">
    <source>
        <dbReference type="ARBA" id="ARBA00003670"/>
    </source>
</evidence>
<dbReference type="GO" id="GO:0000287">
    <property type="term" value="F:magnesium ion binding"/>
    <property type="evidence" value="ECO:0007669"/>
    <property type="project" value="UniProtKB-UniRule"/>
</dbReference>
<evidence type="ECO:0000256" key="7">
    <source>
        <dbReference type="ARBA" id="ARBA00023239"/>
    </source>
</evidence>
<dbReference type="Pfam" id="PF00311">
    <property type="entry name" value="PEPcase"/>
    <property type="match status" value="1"/>
</dbReference>
<dbReference type="InterPro" id="IPR033129">
    <property type="entry name" value="PEPCASE_His_AS"/>
</dbReference>
<accession>A0A7G9QQZ0</accession>
<comment type="similarity">
    <text evidence="3 10">Belongs to the PEPCase type 1 family.</text>
</comment>
<evidence type="ECO:0000256" key="5">
    <source>
        <dbReference type="ARBA" id="ARBA00022419"/>
    </source>
</evidence>
<dbReference type="NCBIfam" id="NF000584">
    <property type="entry name" value="PRK00009.1"/>
    <property type="match status" value="1"/>
</dbReference>
<dbReference type="InterPro" id="IPR021135">
    <property type="entry name" value="PEP_COase"/>
</dbReference>
<dbReference type="InterPro" id="IPR015813">
    <property type="entry name" value="Pyrv/PenolPyrv_kinase-like_dom"/>
</dbReference>
<dbReference type="EMBL" id="CP060711">
    <property type="protein sequence ID" value="QNN45765.1"/>
    <property type="molecule type" value="Genomic_DNA"/>
</dbReference>
<name>A0A7G9QQZ0_9GAMM</name>
<dbReference type="HAMAP" id="MF_00595">
    <property type="entry name" value="PEPcase_type1"/>
    <property type="match status" value="1"/>
</dbReference>
<dbReference type="PRINTS" id="PR00150">
    <property type="entry name" value="PEPCARBXLASE"/>
</dbReference>
<feature type="active site" evidence="10 11">
    <location>
        <position position="154"/>
    </location>
</feature>
<dbReference type="RefSeq" id="WP_187569532.1">
    <property type="nucleotide sequence ID" value="NZ_CP060711.1"/>
</dbReference>
<evidence type="ECO:0000256" key="4">
    <source>
        <dbReference type="ARBA" id="ARBA00012305"/>
    </source>
</evidence>
<comment type="function">
    <text evidence="2 10">Forms oxaloacetate, a four-carbon dicarboxylic acid source for the tricarboxylic acid cycle.</text>
</comment>
<evidence type="ECO:0000313" key="13">
    <source>
        <dbReference type="EMBL" id="QNN45765.1"/>
    </source>
</evidence>
<protein>
    <recommendedName>
        <fullName evidence="5 10">Phosphoenolpyruvate carboxylase</fullName>
        <shortName evidence="10">PEPC</shortName>
        <shortName evidence="10">PEPCase</shortName>
        <ecNumber evidence="4 10">4.1.1.31</ecNumber>
    </recommendedName>
</protein>